<gene>
    <name evidence="2" type="ORF">M409DRAFT_17371</name>
</gene>
<dbReference type="Pfam" id="PF26639">
    <property type="entry name" value="Het-6_barrel"/>
    <property type="match status" value="1"/>
</dbReference>
<dbReference type="InterPro" id="IPR010730">
    <property type="entry name" value="HET"/>
</dbReference>
<evidence type="ECO:0000313" key="3">
    <source>
        <dbReference type="Proteomes" id="UP000799537"/>
    </source>
</evidence>
<accession>A0A6A6D104</accession>
<evidence type="ECO:0000313" key="2">
    <source>
        <dbReference type="EMBL" id="KAF2172130.1"/>
    </source>
</evidence>
<organism evidence="2 3">
    <name type="scientific">Zasmidium cellare ATCC 36951</name>
    <dbReference type="NCBI Taxonomy" id="1080233"/>
    <lineage>
        <taxon>Eukaryota</taxon>
        <taxon>Fungi</taxon>
        <taxon>Dikarya</taxon>
        <taxon>Ascomycota</taxon>
        <taxon>Pezizomycotina</taxon>
        <taxon>Dothideomycetes</taxon>
        <taxon>Dothideomycetidae</taxon>
        <taxon>Mycosphaerellales</taxon>
        <taxon>Mycosphaerellaceae</taxon>
        <taxon>Zasmidium</taxon>
    </lineage>
</organism>
<protein>
    <recommendedName>
        <fullName evidence="1">Heterokaryon incompatibility domain-containing protein</fullName>
    </recommendedName>
</protein>
<sequence length="477" mass="53056">MRKIYSKAKTNIIQLGHVDTNTARRALRSIDAVVKEIDEETAGSRGLRSALYRGGEIVHMEEPLRAAIDVEALAALLSSRWFNRLWVMQEAVSAQHNVCYFGDLTFDLMDLLRPCIWMTFKRQSCPSQIRGAIELRICGKLWPYVDREHGTYRKRKGSSVSSALDFDRGLEVTDPRDTVFAVLGLMECGQAGDLPYLLMPDYGKQLLEVYRNATVCAVHEKGIGAMLSRVHQWTEDDIQDESWPSWVPRLDRPRNANMEASSLTDLFAPDSGLQQAAIPPTSTGKADTLSVSGIVAGTVRECTSTFINGSGLTSRQAWLQEAEQVASRIACDRETIAHTVIAGAKAYFHLDELPGDFDIWWSRVFEGAEISQDVRSLPPNASKDDRSAAKFELAFTYAANVRRFFSTCDGKIGLGPSILKASDQVVVLHGGKTPFILRSIESGYKVLGQCYVHGIMQGEAVQEQRSKDNPSVRFDLR</sequence>
<dbReference type="EMBL" id="ML993581">
    <property type="protein sequence ID" value="KAF2172130.1"/>
    <property type="molecule type" value="Genomic_DNA"/>
</dbReference>
<dbReference type="GeneID" id="54557308"/>
<dbReference type="PANTHER" id="PTHR24148:SF64">
    <property type="entry name" value="HETEROKARYON INCOMPATIBILITY DOMAIN-CONTAINING PROTEIN"/>
    <property type="match status" value="1"/>
</dbReference>
<dbReference type="AlphaFoldDB" id="A0A6A6D104"/>
<keyword evidence="3" id="KW-1185">Reference proteome</keyword>
<name>A0A6A6D104_ZASCE</name>
<feature type="domain" description="Heterokaryon incompatibility" evidence="1">
    <location>
        <begin position="1"/>
        <end position="90"/>
    </location>
</feature>
<dbReference type="Pfam" id="PF06985">
    <property type="entry name" value="HET"/>
    <property type="match status" value="1"/>
</dbReference>
<dbReference type="RefSeq" id="XP_033673019.1">
    <property type="nucleotide sequence ID" value="XM_033804036.1"/>
</dbReference>
<dbReference type="Proteomes" id="UP000799537">
    <property type="component" value="Unassembled WGS sequence"/>
</dbReference>
<reference evidence="2" key="1">
    <citation type="journal article" date="2020" name="Stud. Mycol.">
        <title>101 Dothideomycetes genomes: a test case for predicting lifestyles and emergence of pathogens.</title>
        <authorList>
            <person name="Haridas S."/>
            <person name="Albert R."/>
            <person name="Binder M."/>
            <person name="Bloem J."/>
            <person name="Labutti K."/>
            <person name="Salamov A."/>
            <person name="Andreopoulos B."/>
            <person name="Baker S."/>
            <person name="Barry K."/>
            <person name="Bills G."/>
            <person name="Bluhm B."/>
            <person name="Cannon C."/>
            <person name="Castanera R."/>
            <person name="Culley D."/>
            <person name="Daum C."/>
            <person name="Ezra D."/>
            <person name="Gonzalez J."/>
            <person name="Henrissat B."/>
            <person name="Kuo A."/>
            <person name="Liang C."/>
            <person name="Lipzen A."/>
            <person name="Lutzoni F."/>
            <person name="Magnuson J."/>
            <person name="Mondo S."/>
            <person name="Nolan M."/>
            <person name="Ohm R."/>
            <person name="Pangilinan J."/>
            <person name="Park H.-J."/>
            <person name="Ramirez L."/>
            <person name="Alfaro M."/>
            <person name="Sun H."/>
            <person name="Tritt A."/>
            <person name="Yoshinaga Y."/>
            <person name="Zwiers L.-H."/>
            <person name="Turgeon B."/>
            <person name="Goodwin S."/>
            <person name="Spatafora J."/>
            <person name="Crous P."/>
            <person name="Grigoriev I."/>
        </authorList>
    </citation>
    <scope>NUCLEOTIDE SEQUENCE</scope>
    <source>
        <strain evidence="2">ATCC 36951</strain>
    </source>
</reference>
<dbReference type="InterPro" id="IPR052895">
    <property type="entry name" value="HetReg/Transcr_Mod"/>
</dbReference>
<dbReference type="OrthoDB" id="3629193at2759"/>
<evidence type="ECO:0000259" key="1">
    <source>
        <dbReference type="Pfam" id="PF06985"/>
    </source>
</evidence>
<proteinExistence type="predicted"/>
<dbReference type="PANTHER" id="PTHR24148">
    <property type="entry name" value="ANKYRIN REPEAT DOMAIN-CONTAINING PROTEIN 39 HOMOLOG-RELATED"/>
    <property type="match status" value="1"/>
</dbReference>